<organism evidence="3 4">
    <name type="scientific">Nitratifractor salsuginis (strain DSM 16511 / JCM 12458 / E9I37-1)</name>
    <dbReference type="NCBI Taxonomy" id="749222"/>
    <lineage>
        <taxon>Bacteria</taxon>
        <taxon>Pseudomonadati</taxon>
        <taxon>Campylobacterota</taxon>
        <taxon>Epsilonproteobacteria</taxon>
        <taxon>Campylobacterales</taxon>
        <taxon>Sulfurovaceae</taxon>
        <taxon>Nitratifractor</taxon>
    </lineage>
</organism>
<evidence type="ECO:0000313" key="3">
    <source>
        <dbReference type="EMBL" id="ADV46403.1"/>
    </source>
</evidence>
<dbReference type="InterPro" id="IPR025263">
    <property type="entry name" value="YhdP_central"/>
</dbReference>
<feature type="domain" description="YhdP central" evidence="2">
    <location>
        <begin position="686"/>
        <end position="819"/>
    </location>
</feature>
<feature type="compositionally biased region" description="Pro residues" evidence="1">
    <location>
        <begin position="857"/>
        <end position="868"/>
    </location>
</feature>
<dbReference type="EMBL" id="CP002452">
    <property type="protein sequence ID" value="ADV46403.1"/>
    <property type="molecule type" value="Genomic_DNA"/>
</dbReference>
<dbReference type="eggNOG" id="COG2982">
    <property type="taxonomic scope" value="Bacteria"/>
</dbReference>
<protein>
    <recommendedName>
        <fullName evidence="2">YhdP central domain-containing protein</fullName>
    </recommendedName>
</protein>
<keyword evidence="4" id="KW-1185">Reference proteome</keyword>
<gene>
    <name evidence="3" type="ordered locus">Nitsa_1150</name>
</gene>
<name>E6WY29_NITSE</name>
<dbReference type="STRING" id="749222.Nitsa_1150"/>
<feature type="region of interest" description="Disordered" evidence="1">
    <location>
        <begin position="845"/>
        <end position="888"/>
    </location>
</feature>
<proteinExistence type="predicted"/>
<dbReference type="AlphaFoldDB" id="E6WY29"/>
<evidence type="ECO:0000259" key="2">
    <source>
        <dbReference type="Pfam" id="PF13116"/>
    </source>
</evidence>
<dbReference type="Proteomes" id="UP000008633">
    <property type="component" value="Chromosome"/>
</dbReference>
<evidence type="ECO:0000256" key="1">
    <source>
        <dbReference type="SAM" id="MobiDB-lite"/>
    </source>
</evidence>
<dbReference type="KEGG" id="nsa:Nitsa_1150"/>
<reference evidence="4" key="2">
    <citation type="submission" date="2011-01" db="EMBL/GenBank/DDBJ databases">
        <title>The complete genome of Nitratifractor salsuginis DSM 16511.</title>
        <authorList>
            <consortium name="US DOE Joint Genome Institute (JGI-PGF)"/>
            <person name="Lucas S."/>
            <person name="Copeland A."/>
            <person name="Lapidus A."/>
            <person name="Bruce D."/>
            <person name="Goodwin L."/>
            <person name="Pitluck S."/>
            <person name="Kyrpides N."/>
            <person name="Mavromatis K."/>
            <person name="Ivanova N."/>
            <person name="Mikhailova N."/>
            <person name="Zeytun A."/>
            <person name="Detter J.C."/>
            <person name="Tapia R."/>
            <person name="Han C."/>
            <person name="Land M."/>
            <person name="Hauser L."/>
            <person name="Markowitz V."/>
            <person name="Cheng J.-F."/>
            <person name="Hugenholtz P."/>
            <person name="Woyke T."/>
            <person name="Wu D."/>
            <person name="Tindall B."/>
            <person name="Schuetze A."/>
            <person name="Brambilla E."/>
            <person name="Klenk H.-P."/>
            <person name="Eisen J.A."/>
        </authorList>
    </citation>
    <scope>NUCLEOTIDE SEQUENCE [LARGE SCALE GENOMIC DNA]</scope>
    <source>
        <strain evidence="4">DSM 16511 / JCM 12458 / E9I37-1</strain>
    </source>
</reference>
<evidence type="ECO:0000313" key="4">
    <source>
        <dbReference type="Proteomes" id="UP000008633"/>
    </source>
</evidence>
<accession>E6WY29</accession>
<sequence length="888" mass="99095">MVSRRLIRRSILLLSPLILVGFGWWALHRGIHLGHLSLFGYESEKLYLKLNKRLTLKIARLRLPQKHTAASQDGLKKGLDILHRFLKYFYVVEIGALEIGGTPYQILYRDNILYLKGGDYEVAGMVYDRGDSMEIQLPLVRIPSHRLTLSGEVHYHYRDGRLSASGYYAVADMDGSFRVEREGKRLQFHLDSDPTKTLQHLQGLVPLSPVAREWLLERLHASRYRLVSFDGEGELDLAHGTVKPVLSSLHGVAELRDVALRFHDQLKPITAPKARVILQKGALYFTLQAPRYGKHRVDGSSAALLSLFEPSKLKLLLRLRYTGRVDWQILKILNTYGIRVLLGQKQGKAVAKVDIDAPLVKGPVKIRGIARLSPGVLEYRKKTLRVGGGVVAFTSRVLELRDFAVNERVFRGVLNGRIDLKSREGDLRVLVKRLSPRFPVKIFEMRNVRLPVKIHWGEKGVKLAFPTFKSGLRIDPRERLQFEAKDLALWHPYLRGLLRLVDGGKIRIETAGANSWKVSGTLMWKGSPFYTKRGVLTRWPFVAVITPQGVEIDALDGKLHYSSKEQLLQLQGINVDAEKLLAAMKQIKGSAAAKGRLVVLGKKSLIRYGPYVLLTDNYRLVKRGENIDFAGALGSDRLSFQKHGGDLKIMAEGIGDRMLHALIHFNGIQEGRYTIHVTGNDKKGYTGEILIHGGVLRGFKAYNDLIALINAVPALVSFSSPGFSHKGFELKQGTILFTLKGKRLKLGRILLVGKSATVAGKGVVELDSKRLDVDLAIRTAREMGKALSTIPVVGYILFGKDKSLTAGVKITGTLDHPKVHTNPVGEALLYPLELLKRTLTAPAHLSEPEEDTELLTTPPPEQAAPLPPRFRGSSTPENNTSKKQSDNY</sequence>
<feature type="compositionally biased region" description="Polar residues" evidence="1">
    <location>
        <begin position="872"/>
        <end position="882"/>
    </location>
</feature>
<dbReference type="HOGENOM" id="CLU_007814_0_0_7"/>
<reference evidence="3 4" key="1">
    <citation type="journal article" date="2011" name="Stand. Genomic Sci.">
        <title>Complete genome sequence of Nitratifractor salsuginis type strain (E9I37-1).</title>
        <authorList>
            <person name="Anderson I."/>
            <person name="Sikorski J."/>
            <person name="Zeytun A."/>
            <person name="Nolan M."/>
            <person name="Lapidus A."/>
            <person name="Lucas S."/>
            <person name="Hammon N."/>
            <person name="Deshpande S."/>
            <person name="Cheng J.F."/>
            <person name="Tapia R."/>
            <person name="Han C."/>
            <person name="Goodwin L."/>
            <person name="Pitluck S."/>
            <person name="Liolios K."/>
            <person name="Pagani I."/>
            <person name="Ivanova N."/>
            <person name="Huntemann M."/>
            <person name="Mavromatis K."/>
            <person name="Ovchinikova G."/>
            <person name="Pati A."/>
            <person name="Chen A."/>
            <person name="Palaniappan K."/>
            <person name="Land M."/>
            <person name="Hauser L."/>
            <person name="Brambilla E.M."/>
            <person name="Ngatchou-Djao O.D."/>
            <person name="Rohde M."/>
            <person name="Tindall B.J."/>
            <person name="Goker M."/>
            <person name="Detter J.C."/>
            <person name="Woyke T."/>
            <person name="Bristow J."/>
            <person name="Eisen J.A."/>
            <person name="Markowitz V."/>
            <person name="Hugenholtz P."/>
            <person name="Klenk H.P."/>
            <person name="Kyrpides N.C."/>
        </authorList>
    </citation>
    <scope>NUCLEOTIDE SEQUENCE [LARGE SCALE GENOMIC DNA]</scope>
    <source>
        <strain evidence="4">DSM 16511 / JCM 12458 / E9I37-1</strain>
    </source>
</reference>
<dbReference type="Pfam" id="PF13116">
    <property type="entry name" value="YhdP"/>
    <property type="match status" value="1"/>
</dbReference>
<dbReference type="OrthoDB" id="5332226at2"/>